<feature type="region of interest" description="Disordered" evidence="1">
    <location>
        <begin position="332"/>
        <end position="351"/>
    </location>
</feature>
<gene>
    <name evidence="3" type="ORF">FSP39_021876</name>
</gene>
<feature type="transmembrane region" description="Helical" evidence="2">
    <location>
        <begin position="78"/>
        <end position="99"/>
    </location>
</feature>
<keyword evidence="2" id="KW-1133">Transmembrane helix</keyword>
<dbReference type="Proteomes" id="UP001186944">
    <property type="component" value="Unassembled WGS sequence"/>
</dbReference>
<evidence type="ECO:0000256" key="2">
    <source>
        <dbReference type="SAM" id="Phobius"/>
    </source>
</evidence>
<dbReference type="AlphaFoldDB" id="A0AA89C7B1"/>
<organism evidence="3 4">
    <name type="scientific">Pinctada imbricata</name>
    <name type="common">Atlantic pearl-oyster</name>
    <name type="synonym">Pinctada martensii</name>
    <dbReference type="NCBI Taxonomy" id="66713"/>
    <lineage>
        <taxon>Eukaryota</taxon>
        <taxon>Metazoa</taxon>
        <taxon>Spiralia</taxon>
        <taxon>Lophotrochozoa</taxon>
        <taxon>Mollusca</taxon>
        <taxon>Bivalvia</taxon>
        <taxon>Autobranchia</taxon>
        <taxon>Pteriomorphia</taxon>
        <taxon>Pterioida</taxon>
        <taxon>Pterioidea</taxon>
        <taxon>Pteriidae</taxon>
        <taxon>Pinctada</taxon>
    </lineage>
</organism>
<accession>A0AA89C7B1</accession>
<keyword evidence="2" id="KW-0472">Membrane</keyword>
<evidence type="ECO:0000313" key="3">
    <source>
        <dbReference type="EMBL" id="KAK3103784.1"/>
    </source>
</evidence>
<dbReference type="EMBL" id="VSWD01000005">
    <property type="protein sequence ID" value="KAK3103784.1"/>
    <property type="molecule type" value="Genomic_DNA"/>
</dbReference>
<reference evidence="3" key="1">
    <citation type="submission" date="2019-08" db="EMBL/GenBank/DDBJ databases">
        <title>The improved chromosome-level genome for the pearl oyster Pinctada fucata martensii using PacBio sequencing and Hi-C.</title>
        <authorList>
            <person name="Zheng Z."/>
        </authorList>
    </citation>
    <scope>NUCLEOTIDE SEQUENCE</scope>
    <source>
        <strain evidence="3">ZZ-2019</strain>
        <tissue evidence="3">Adductor muscle</tissue>
    </source>
</reference>
<keyword evidence="4" id="KW-1185">Reference proteome</keyword>
<protein>
    <submittedName>
        <fullName evidence="3">Uncharacterized protein</fullName>
    </submittedName>
</protein>
<feature type="transmembrane region" description="Helical" evidence="2">
    <location>
        <begin position="248"/>
        <end position="267"/>
    </location>
</feature>
<feature type="transmembrane region" description="Helical" evidence="2">
    <location>
        <begin position="53"/>
        <end position="72"/>
    </location>
</feature>
<evidence type="ECO:0000256" key="1">
    <source>
        <dbReference type="SAM" id="MobiDB-lite"/>
    </source>
</evidence>
<feature type="transmembrane region" description="Helical" evidence="2">
    <location>
        <begin position="214"/>
        <end position="242"/>
    </location>
</feature>
<sequence>MQCHSQEKIADKCSINSSDPDFRHHVQELIMGGSRLLYMQLNIKNSPKTRIKVLSFVLLAMECIVFFAEYVIYTVIGIILNASFALKYVSVLFMIAIYARECFGSVTNKYCCFNADIHDFVLGKVKKEMKVVAAQDEEEQKNTAFTLPQTPEANQDNNQVVAPSTPVLRVSDGVPEWRTHHLVIFLDREDTSYLTQKFFFDTVNMPHSGGPGNLLSNILSAFAQFMVIILFLLFVILIVMIFGDEYKVSGFNQMIATLVTGFLPWVFRNILFKPHADLSVDTDNVNFQNSFEAVVRNHKQSWELSDLSVDKMEPIMSSSKEVDSSIIASHDDVDEKSKMVDKETKSEDFSETSEMISMGSIKDTKIDLIINTARNLNKAFQNDEKV</sequence>
<keyword evidence="2" id="KW-0812">Transmembrane</keyword>
<evidence type="ECO:0000313" key="4">
    <source>
        <dbReference type="Proteomes" id="UP001186944"/>
    </source>
</evidence>
<name>A0AA89C7B1_PINIB</name>
<comment type="caution">
    <text evidence="3">The sequence shown here is derived from an EMBL/GenBank/DDBJ whole genome shotgun (WGS) entry which is preliminary data.</text>
</comment>
<feature type="compositionally biased region" description="Basic and acidic residues" evidence="1">
    <location>
        <begin position="332"/>
        <end position="348"/>
    </location>
</feature>
<proteinExistence type="predicted"/>